<dbReference type="Pfam" id="PF00175">
    <property type="entry name" value="NAD_binding_1"/>
    <property type="match status" value="1"/>
</dbReference>
<feature type="site" description="Involved in heme-bound ligand stabilization and O-O bond activation" evidence="15">
    <location>
        <position position="34"/>
    </location>
</feature>
<comment type="domain">
    <text evidence="15">Consists of two distinct domains; an N-terminal heme-containing oxygen-binding domain and a C-terminal reductase domain with binding sites for FAD and NAD(P)H.</text>
</comment>
<dbReference type="EMBL" id="JACEIP010000008">
    <property type="protein sequence ID" value="MBA4542687.1"/>
    <property type="molecule type" value="Genomic_DNA"/>
</dbReference>
<dbReference type="GO" id="GO:0005344">
    <property type="term" value="F:oxygen carrier activity"/>
    <property type="evidence" value="ECO:0007669"/>
    <property type="project" value="UniProtKB-UniRule"/>
</dbReference>
<evidence type="ECO:0000256" key="6">
    <source>
        <dbReference type="ARBA" id="ARBA00022630"/>
    </source>
</evidence>
<comment type="cofactor">
    <cofactor evidence="15">
        <name>heme b</name>
        <dbReference type="ChEBI" id="CHEBI:60344"/>
    </cofactor>
    <text evidence="15">Binds 1 heme b (iron(II)-protoporphyrin IX) group per subunit.</text>
</comment>
<dbReference type="InterPro" id="IPR001709">
    <property type="entry name" value="Flavoprot_Pyr_Nucl_cyt_Rdtase"/>
</dbReference>
<evidence type="ECO:0000256" key="10">
    <source>
        <dbReference type="ARBA" id="ARBA00023002"/>
    </source>
</evidence>
<dbReference type="SUPFAM" id="SSF52343">
    <property type="entry name" value="Ferredoxin reductase-like, C-terminal NADP-linked domain"/>
    <property type="match status" value="1"/>
</dbReference>
<feature type="binding site" description="proximal binding residue" evidence="15">
    <location>
        <position position="90"/>
    </location>
    <ligand>
        <name>heme b</name>
        <dbReference type="ChEBI" id="CHEBI:60344"/>
    </ligand>
    <ligandPart>
        <name>Fe</name>
        <dbReference type="ChEBI" id="CHEBI:18248"/>
    </ligandPart>
</feature>
<dbReference type="PRINTS" id="PR00371">
    <property type="entry name" value="FPNCR"/>
</dbReference>
<dbReference type="SUPFAM" id="SSF63380">
    <property type="entry name" value="Riboflavin synthase domain-like"/>
    <property type="match status" value="1"/>
</dbReference>
<dbReference type="PROSITE" id="PS51384">
    <property type="entry name" value="FAD_FR"/>
    <property type="match status" value="1"/>
</dbReference>
<dbReference type="GO" id="GO:0071949">
    <property type="term" value="F:FAD binding"/>
    <property type="evidence" value="ECO:0007669"/>
    <property type="project" value="InterPro"/>
</dbReference>
<feature type="active site" description="Charge relay system" evidence="15">
    <location>
        <position position="100"/>
    </location>
</feature>
<feature type="site" description="Influences the redox potential of the prosthetic heme and FAD groups" evidence="15">
    <location>
        <position position="89"/>
    </location>
</feature>
<evidence type="ECO:0000256" key="1">
    <source>
        <dbReference type="ARBA" id="ARBA00006401"/>
    </source>
</evidence>
<dbReference type="InterPro" id="IPR023950">
    <property type="entry name" value="Hmp"/>
</dbReference>
<feature type="site" description="Influences the redox potential of the prosthetic heme and FAD groups" evidence="15">
    <location>
        <position position="401"/>
    </location>
</feature>
<dbReference type="FunFam" id="2.40.30.10:FF:000034">
    <property type="entry name" value="Flavohemoprotein"/>
    <property type="match status" value="1"/>
</dbReference>
<dbReference type="Pfam" id="PF00042">
    <property type="entry name" value="Globin"/>
    <property type="match status" value="1"/>
</dbReference>
<dbReference type="RefSeq" id="WP_033101779.1">
    <property type="nucleotide sequence ID" value="NZ_JACEIP010000008.1"/>
</dbReference>
<evidence type="ECO:0000313" key="19">
    <source>
        <dbReference type="Proteomes" id="UP000530514"/>
    </source>
</evidence>
<evidence type="ECO:0000256" key="7">
    <source>
        <dbReference type="ARBA" id="ARBA00022723"/>
    </source>
</evidence>
<evidence type="ECO:0000256" key="14">
    <source>
        <dbReference type="ARBA" id="ARBA00049433"/>
    </source>
</evidence>
<keyword evidence="9 15" id="KW-0521">NADP</keyword>
<dbReference type="GO" id="GO:0071500">
    <property type="term" value="P:cellular response to nitrosative stress"/>
    <property type="evidence" value="ECO:0007669"/>
    <property type="project" value="TreeGrafter"/>
</dbReference>
<evidence type="ECO:0000256" key="5">
    <source>
        <dbReference type="ARBA" id="ARBA00022621"/>
    </source>
</evidence>
<organism evidence="18 19">
    <name type="scientific">Thermoactinomyces daqus</name>
    <dbReference type="NCBI Taxonomy" id="1329516"/>
    <lineage>
        <taxon>Bacteria</taxon>
        <taxon>Bacillati</taxon>
        <taxon>Bacillota</taxon>
        <taxon>Bacilli</taxon>
        <taxon>Bacillales</taxon>
        <taxon>Thermoactinomycetaceae</taxon>
        <taxon>Thermoactinomyces</taxon>
    </lineage>
</organism>
<proteinExistence type="inferred from homology"/>
<evidence type="ECO:0000256" key="13">
    <source>
        <dbReference type="ARBA" id="ARBA00048649"/>
    </source>
</evidence>
<dbReference type="FunFam" id="1.10.490.10:FF:000003">
    <property type="entry name" value="Flavohemoprotein"/>
    <property type="match status" value="1"/>
</dbReference>
<evidence type="ECO:0000313" key="18">
    <source>
        <dbReference type="EMBL" id="MBA4542687.1"/>
    </source>
</evidence>
<dbReference type="HAMAP" id="MF_01252">
    <property type="entry name" value="Hmp"/>
    <property type="match status" value="1"/>
</dbReference>
<dbReference type="InterPro" id="IPR017927">
    <property type="entry name" value="FAD-bd_FR_type"/>
</dbReference>
<dbReference type="Gene3D" id="3.40.50.80">
    <property type="entry name" value="Nucleotide-binding domain of ferredoxin-NADP reductase (FNR) module"/>
    <property type="match status" value="1"/>
</dbReference>
<dbReference type="Gene3D" id="1.10.490.10">
    <property type="entry name" value="Globins"/>
    <property type="match status" value="1"/>
</dbReference>
<dbReference type="InterPro" id="IPR009050">
    <property type="entry name" value="Globin-like_sf"/>
</dbReference>
<dbReference type="Gene3D" id="2.40.30.10">
    <property type="entry name" value="Translation factors"/>
    <property type="match status" value="1"/>
</dbReference>
<evidence type="ECO:0000259" key="16">
    <source>
        <dbReference type="PROSITE" id="PS01033"/>
    </source>
</evidence>
<evidence type="ECO:0000256" key="3">
    <source>
        <dbReference type="ARBA" id="ARBA00022448"/>
    </source>
</evidence>
<keyword evidence="12 15" id="KW-0520">NAD</keyword>
<keyword evidence="3 15" id="KW-0813">Transport</keyword>
<dbReference type="InterPro" id="IPR039261">
    <property type="entry name" value="FNR_nucleotide-bd"/>
</dbReference>
<dbReference type="InterPro" id="IPR008333">
    <property type="entry name" value="Cbr1-like_FAD-bd_dom"/>
</dbReference>
<reference evidence="18 19" key="1">
    <citation type="submission" date="2020-07" db="EMBL/GenBank/DDBJ databases">
        <authorList>
            <person name="Feng H."/>
        </authorList>
    </citation>
    <scope>NUCLEOTIDE SEQUENCE [LARGE SCALE GENOMIC DNA]</scope>
    <source>
        <strain evidence="19">s-11</strain>
    </source>
</reference>
<dbReference type="GO" id="GO:0046872">
    <property type="term" value="F:metal ion binding"/>
    <property type="evidence" value="ECO:0007669"/>
    <property type="project" value="UniProtKB-KW"/>
</dbReference>
<evidence type="ECO:0000256" key="2">
    <source>
        <dbReference type="ARBA" id="ARBA00008414"/>
    </source>
</evidence>
<feature type="binding site" evidence="15">
    <location>
        <begin position="281"/>
        <end position="286"/>
    </location>
    <ligand>
        <name>NADP(+)</name>
        <dbReference type="ChEBI" id="CHEBI:58349"/>
    </ligand>
</feature>
<dbReference type="CDD" id="cd06184">
    <property type="entry name" value="flavohem_like_fad_nad_binding"/>
    <property type="match status" value="1"/>
</dbReference>
<accession>A0A7W1X9P1</accession>
<dbReference type="InterPro" id="IPR017938">
    <property type="entry name" value="Riboflavin_synthase-like_b-brl"/>
</dbReference>
<comment type="catalytic activity">
    <reaction evidence="14 15">
        <text>2 nitric oxide + NADPH + 2 O2 = 2 nitrate + NADP(+) + H(+)</text>
        <dbReference type="Rhea" id="RHEA:19465"/>
        <dbReference type="ChEBI" id="CHEBI:15378"/>
        <dbReference type="ChEBI" id="CHEBI:15379"/>
        <dbReference type="ChEBI" id="CHEBI:16480"/>
        <dbReference type="ChEBI" id="CHEBI:17632"/>
        <dbReference type="ChEBI" id="CHEBI:57783"/>
        <dbReference type="ChEBI" id="CHEBI:58349"/>
        <dbReference type="EC" id="1.14.12.17"/>
    </reaction>
</comment>
<feature type="domain" description="FAD-binding FR-type" evidence="17">
    <location>
        <begin position="157"/>
        <end position="268"/>
    </location>
</feature>
<dbReference type="SUPFAM" id="SSF46458">
    <property type="entry name" value="Globin-like"/>
    <property type="match status" value="1"/>
</dbReference>
<evidence type="ECO:0000259" key="17">
    <source>
        <dbReference type="PROSITE" id="PS51384"/>
    </source>
</evidence>
<keyword evidence="8 15" id="KW-0274">FAD</keyword>
<feature type="binding site" evidence="15">
    <location>
        <position position="195"/>
    </location>
    <ligand>
        <name>FAD</name>
        <dbReference type="ChEBI" id="CHEBI:57692"/>
    </ligand>
</feature>
<name>A0A7W1X9P1_9BACL</name>
<dbReference type="OrthoDB" id="9801223at2"/>
<comment type="cofactor">
    <cofactor evidence="15">
        <name>FAD</name>
        <dbReference type="ChEBI" id="CHEBI:57692"/>
    </cofactor>
    <text evidence="15">Binds 1 FAD per subunit.</text>
</comment>
<evidence type="ECO:0000256" key="9">
    <source>
        <dbReference type="ARBA" id="ARBA00022857"/>
    </source>
</evidence>
<keyword evidence="15" id="KW-0216">Detoxification</keyword>
<comment type="caution">
    <text evidence="18">The sequence shown here is derived from an EMBL/GenBank/DDBJ whole genome shotgun (WGS) entry which is preliminary data.</text>
</comment>
<dbReference type="FunFam" id="3.40.50.80:FF:000010">
    <property type="entry name" value="Flavohemoprotein"/>
    <property type="match status" value="1"/>
</dbReference>
<keyword evidence="5 15" id="KW-0561">Oxygen transport</keyword>
<dbReference type="GO" id="GO:0046210">
    <property type="term" value="P:nitric oxide catabolic process"/>
    <property type="evidence" value="ECO:0007669"/>
    <property type="project" value="TreeGrafter"/>
</dbReference>
<evidence type="ECO:0000256" key="11">
    <source>
        <dbReference type="ARBA" id="ARBA00023004"/>
    </source>
</evidence>
<dbReference type="InterPro" id="IPR001433">
    <property type="entry name" value="OxRdtase_FAD/NAD-bd"/>
</dbReference>
<dbReference type="PANTHER" id="PTHR43396">
    <property type="entry name" value="FLAVOHEMOPROTEIN"/>
    <property type="match status" value="1"/>
</dbReference>
<feature type="domain" description="Globin" evidence="16">
    <location>
        <begin position="6"/>
        <end position="143"/>
    </location>
</feature>
<dbReference type="InterPro" id="IPR000971">
    <property type="entry name" value="Globin"/>
</dbReference>
<comment type="function">
    <text evidence="15">Is involved in NO detoxification in an aerobic process, termed nitric oxide dioxygenase (NOD) reaction that utilizes O(2) and NAD(P)H to convert NO to nitrate, which protects the bacterium from various noxious nitrogen compounds. Therefore, plays a central role in the inducible response to nitrosative stress.</text>
</comment>
<keyword evidence="7 15" id="KW-0479">Metal-binding</keyword>
<dbReference type="PROSITE" id="PS01033">
    <property type="entry name" value="GLOBIN"/>
    <property type="match status" value="1"/>
</dbReference>
<comment type="similarity">
    <text evidence="1 15">In the C-terminal section; belongs to the flavoprotein pyridine nucleotide cytochrome reductase family.</text>
</comment>
<dbReference type="InterPro" id="IPR012292">
    <property type="entry name" value="Globin/Proto"/>
</dbReference>
<evidence type="ECO:0000256" key="4">
    <source>
        <dbReference type="ARBA" id="ARBA00022617"/>
    </source>
</evidence>
<dbReference type="Proteomes" id="UP000530514">
    <property type="component" value="Unassembled WGS sequence"/>
</dbReference>
<keyword evidence="4 15" id="KW-0349">Heme</keyword>
<keyword evidence="19" id="KW-1185">Reference proteome</keyword>
<keyword evidence="11 15" id="KW-0408">Iron</keyword>
<feature type="binding site" evidence="15">
    <location>
        <begin position="211"/>
        <end position="214"/>
    </location>
    <ligand>
        <name>FAD</name>
        <dbReference type="ChEBI" id="CHEBI:57692"/>
    </ligand>
</feature>
<dbReference type="PANTHER" id="PTHR43396:SF3">
    <property type="entry name" value="FLAVOHEMOPROTEIN"/>
    <property type="match status" value="1"/>
</dbReference>
<evidence type="ECO:0000256" key="8">
    <source>
        <dbReference type="ARBA" id="ARBA00022827"/>
    </source>
</evidence>
<comment type="catalytic activity">
    <reaction evidence="13 15">
        <text>2 nitric oxide + NADH + 2 O2 = 2 nitrate + NAD(+) + H(+)</text>
        <dbReference type="Rhea" id="RHEA:19469"/>
        <dbReference type="ChEBI" id="CHEBI:15378"/>
        <dbReference type="ChEBI" id="CHEBI:15379"/>
        <dbReference type="ChEBI" id="CHEBI:16480"/>
        <dbReference type="ChEBI" id="CHEBI:17632"/>
        <dbReference type="ChEBI" id="CHEBI:57540"/>
        <dbReference type="ChEBI" id="CHEBI:57945"/>
        <dbReference type="EC" id="1.14.12.17"/>
    </reaction>
</comment>
<feature type="region of interest" description="Reductase" evidence="15">
    <location>
        <begin position="154"/>
        <end position="409"/>
    </location>
</feature>
<evidence type="ECO:0000256" key="15">
    <source>
        <dbReference type="HAMAP-Rule" id="MF_01252"/>
    </source>
</evidence>
<comment type="caution">
    <text evidence="15">Lacks conserved residue(s) required for the propagation of feature annotation.</text>
</comment>
<feature type="active site" description="Charge relay system" evidence="15">
    <location>
        <position position="142"/>
    </location>
</feature>
<dbReference type="NCBIfam" id="NF009805">
    <property type="entry name" value="PRK13289.1"/>
    <property type="match status" value="1"/>
</dbReference>
<gene>
    <name evidence="18" type="primary">hmpA</name>
    <name evidence="15" type="synonym">hmp</name>
    <name evidence="18" type="ORF">H1164_07200</name>
</gene>
<dbReference type="Pfam" id="PF00970">
    <property type="entry name" value="FAD_binding_6"/>
    <property type="match status" value="1"/>
</dbReference>
<dbReference type="GO" id="GO:0019825">
    <property type="term" value="F:oxygen binding"/>
    <property type="evidence" value="ECO:0007669"/>
    <property type="project" value="InterPro"/>
</dbReference>
<dbReference type="AlphaFoldDB" id="A0A7W1X9P1"/>
<dbReference type="GO" id="GO:0009636">
    <property type="term" value="P:response to toxic substance"/>
    <property type="evidence" value="ECO:0007669"/>
    <property type="project" value="UniProtKB-KW"/>
</dbReference>
<dbReference type="GO" id="GO:0008941">
    <property type="term" value="F:nitric oxide dioxygenase NAD(P)H activity"/>
    <property type="evidence" value="ECO:0007669"/>
    <property type="project" value="UniProtKB-UniRule"/>
</dbReference>
<dbReference type="GO" id="GO:0020037">
    <property type="term" value="F:heme binding"/>
    <property type="evidence" value="ECO:0007669"/>
    <property type="project" value="InterPro"/>
</dbReference>
<evidence type="ECO:0000256" key="12">
    <source>
        <dbReference type="ARBA" id="ARBA00023027"/>
    </source>
</evidence>
<keyword evidence="10 15" id="KW-0560">Oxidoreductase</keyword>
<protein>
    <recommendedName>
        <fullName evidence="15">Flavohemoprotein</fullName>
    </recommendedName>
    <alternativeName>
        <fullName evidence="15">Flavohemoglobin</fullName>
    </alternativeName>
    <alternativeName>
        <fullName evidence="15">Hemoglobin-like protein</fullName>
    </alternativeName>
    <alternativeName>
        <fullName evidence="15">Nitric oxide dioxygenase</fullName>
        <shortName evidence="15">NO oxygenase</shortName>
        <shortName evidence="15">NOD</shortName>
        <ecNumber evidence="15">1.14.12.17</ecNumber>
    </alternativeName>
</protein>
<keyword evidence="6 15" id="KW-0285">Flavoprotein</keyword>
<sequence length="409" mass="46433">MAQLTTLNPASMRLVMESVPFLKQHGEKITTVFYQKLFSNHPELLNLFNQTHQKQKQQQKALAEMVMSAAMHLQNLEAIAPAITRIAHKHRSLDVKPEQYPIVGENLLAAIKEVLGEKATPEILNAWAEVYSFLADQFIRIETQLAEELLQQPGGWTGFREFVIDKKEKESDVITSFYLVPKDGKAICSFQPGQYISVKMDIPGEKITHIRQYSLSDSPSKPYYRISVKREDGNDQFPAGIVSTFLHNRIHEGDSLMISAPAGDFVLQEKENRPVVLISGGVGLTPLVSMLNTLAERRHDVPVTFIHAALNSRVHAMKDHLRNLAEQHDNIRYFVCYEQPSDEDRRLKNFDKEGYLDLDWLRSLIPSPEADFYFCGPVPFMKVVKSLLGQLGVKDTDMHYEIFGSAIPI</sequence>
<comment type="similarity">
    <text evidence="2 15">Belongs to the globin family. Two-domain flavohemoproteins subfamily.</text>
</comment>
<dbReference type="EC" id="1.14.12.17" evidence="15"/>